<dbReference type="OrthoDB" id="9793039at2"/>
<organism evidence="3 4">
    <name type="scientific">Actinomadura macrotermitis</name>
    <dbReference type="NCBI Taxonomy" id="2585200"/>
    <lineage>
        <taxon>Bacteria</taxon>
        <taxon>Bacillati</taxon>
        <taxon>Actinomycetota</taxon>
        <taxon>Actinomycetes</taxon>
        <taxon>Streptosporangiales</taxon>
        <taxon>Thermomonosporaceae</taxon>
        <taxon>Actinomadura</taxon>
    </lineage>
</organism>
<dbReference type="InterPro" id="IPR037523">
    <property type="entry name" value="VOC_core"/>
</dbReference>
<gene>
    <name evidence="3" type="ORF">ACRB68_02430</name>
</gene>
<feature type="domain" description="VOC" evidence="2">
    <location>
        <begin position="142"/>
        <end position="257"/>
    </location>
</feature>
<dbReference type="InterPro" id="IPR052164">
    <property type="entry name" value="Anthracycline_SecMetBiosynth"/>
</dbReference>
<feature type="domain" description="VOC" evidence="2">
    <location>
        <begin position="11"/>
        <end position="128"/>
    </location>
</feature>
<evidence type="ECO:0000259" key="2">
    <source>
        <dbReference type="PROSITE" id="PS51819"/>
    </source>
</evidence>
<proteinExistence type="predicted"/>
<dbReference type="InterPro" id="IPR004360">
    <property type="entry name" value="Glyas_Fos-R_dOase_dom"/>
</dbReference>
<reference evidence="3 4" key="1">
    <citation type="submission" date="2019-10" db="EMBL/GenBank/DDBJ databases">
        <title>Actinomadura rubteroloni sp. nov. and Actinomadura macrotermitis sp. nov., isolated from the gut of fungus growing-termite Macrotermes natalensis.</title>
        <authorList>
            <person name="Benndorf R."/>
            <person name="Martin K."/>
            <person name="Kuefner M."/>
            <person name="De Beer W."/>
            <person name="Kaster A.-K."/>
            <person name="Vollmers J."/>
            <person name="Poulsen M."/>
            <person name="Beemelmanns C."/>
        </authorList>
    </citation>
    <scope>NUCLEOTIDE SEQUENCE [LARGE SCALE GENOMIC DNA]</scope>
    <source>
        <strain evidence="3 4">RB68</strain>
    </source>
</reference>
<dbReference type="RefSeq" id="WP_153530470.1">
    <property type="nucleotide sequence ID" value="NZ_WEGH01000001.1"/>
</dbReference>
<dbReference type="Pfam" id="PF00903">
    <property type="entry name" value="Glyoxalase"/>
    <property type="match status" value="2"/>
</dbReference>
<dbReference type="CDD" id="cd07247">
    <property type="entry name" value="SgaA_N_like"/>
    <property type="match status" value="2"/>
</dbReference>
<comment type="caution">
    <text evidence="3">The sequence shown here is derived from an EMBL/GenBank/DDBJ whole genome shotgun (WGS) entry which is preliminary data.</text>
</comment>
<name>A0A7K0BNC4_9ACTN</name>
<dbReference type="EMBL" id="WEGH01000001">
    <property type="protein sequence ID" value="MQY02214.1"/>
    <property type="molecule type" value="Genomic_DNA"/>
</dbReference>
<evidence type="ECO:0000313" key="4">
    <source>
        <dbReference type="Proteomes" id="UP000487268"/>
    </source>
</evidence>
<evidence type="ECO:0000256" key="1">
    <source>
        <dbReference type="SAM" id="MobiDB-lite"/>
    </source>
</evidence>
<dbReference type="Gene3D" id="3.10.180.10">
    <property type="entry name" value="2,3-Dihydroxybiphenyl 1,2-Dioxygenase, domain 1"/>
    <property type="match status" value="2"/>
</dbReference>
<dbReference type="SUPFAM" id="SSF54593">
    <property type="entry name" value="Glyoxalase/Bleomycin resistance protein/Dihydroxybiphenyl dioxygenase"/>
    <property type="match status" value="2"/>
</dbReference>
<protein>
    <submittedName>
        <fullName evidence="3">Putative glyoxylase CFP32</fullName>
    </submittedName>
</protein>
<dbReference type="AlphaFoldDB" id="A0A7K0BNC4"/>
<accession>A0A7K0BNC4</accession>
<dbReference type="Proteomes" id="UP000487268">
    <property type="component" value="Unassembled WGS sequence"/>
</dbReference>
<dbReference type="PANTHER" id="PTHR33993:SF14">
    <property type="entry name" value="GB|AAF24581.1"/>
    <property type="match status" value="1"/>
</dbReference>
<dbReference type="PROSITE" id="PS51819">
    <property type="entry name" value="VOC"/>
    <property type="match status" value="2"/>
</dbReference>
<dbReference type="InterPro" id="IPR029068">
    <property type="entry name" value="Glyas_Bleomycin-R_OHBP_Dase"/>
</dbReference>
<evidence type="ECO:0000313" key="3">
    <source>
        <dbReference type="EMBL" id="MQY02214.1"/>
    </source>
</evidence>
<keyword evidence="4" id="KW-1185">Reference proteome</keyword>
<dbReference type="PANTHER" id="PTHR33993">
    <property type="entry name" value="GLYOXALASE-RELATED"/>
    <property type="match status" value="1"/>
</dbReference>
<sequence length="289" mass="31858">MGEVTEYAPGMPNLAELATPDIRVSRAFYRELLGWRSFTIADDRLGDYDMWTLDEPGDPEVGWLKALADDSQRPSWTCYISVDDMEAALKRVTAAGGQVLTDPVDVGHLGRMALVGDPEGADLGLWQAYTFQGAAVVGEPGAMCWAELACRDPGRAEEFYARVFGWTFARRDYYAASYTNWRVGGRSMGGILAMDERWSPNYPAHWIPYFAVTDCDAYAAKAVELGATIRVPPTDIPPGRFTHLADPTGVRVALIKPAHWARPDLGESARTGPLARFRSRRAGPGRDPR</sequence>
<feature type="region of interest" description="Disordered" evidence="1">
    <location>
        <begin position="264"/>
        <end position="289"/>
    </location>
</feature>